<keyword evidence="3" id="KW-0472">Membrane</keyword>
<evidence type="ECO:0000313" key="5">
    <source>
        <dbReference type="EMBL" id="CCG08145.1"/>
    </source>
</evidence>
<reference evidence="5 6" key="1">
    <citation type="submission" date="2012-02" db="EMBL/GenBank/DDBJ databases">
        <title>Shotgun genome sequence of Phaeospirillum photometricum DSM 122.</title>
        <authorList>
            <person name="Duquesne K."/>
            <person name="Sturgis J."/>
        </authorList>
    </citation>
    <scope>NUCLEOTIDE SEQUENCE [LARGE SCALE GENOMIC DNA]</scope>
    <source>
        <strain evidence="6">DSM122</strain>
    </source>
</reference>
<dbReference type="CDD" id="cd12915">
    <property type="entry name" value="PDC2_DGC_like"/>
    <property type="match status" value="1"/>
</dbReference>
<evidence type="ECO:0000259" key="4">
    <source>
        <dbReference type="PROSITE" id="PS50887"/>
    </source>
</evidence>
<dbReference type="EMBL" id="HE663493">
    <property type="protein sequence ID" value="CCG08145.1"/>
    <property type="molecule type" value="Genomic_DNA"/>
</dbReference>
<dbReference type="GO" id="GO:0052621">
    <property type="term" value="F:diguanylate cyclase activity"/>
    <property type="evidence" value="ECO:0007669"/>
    <property type="project" value="UniProtKB-EC"/>
</dbReference>
<evidence type="ECO:0000256" key="3">
    <source>
        <dbReference type="SAM" id="Phobius"/>
    </source>
</evidence>
<evidence type="ECO:0000256" key="2">
    <source>
        <dbReference type="ARBA" id="ARBA00034247"/>
    </source>
</evidence>
<proteinExistence type="predicted"/>
<dbReference type="GO" id="GO:0043709">
    <property type="term" value="P:cell adhesion involved in single-species biofilm formation"/>
    <property type="evidence" value="ECO:0007669"/>
    <property type="project" value="TreeGrafter"/>
</dbReference>
<dbReference type="GO" id="GO:1902201">
    <property type="term" value="P:negative regulation of bacterial-type flagellum-dependent cell motility"/>
    <property type="evidence" value="ECO:0007669"/>
    <property type="project" value="TreeGrafter"/>
</dbReference>
<keyword evidence="6" id="KW-1185">Reference proteome</keyword>
<comment type="catalytic activity">
    <reaction evidence="2">
        <text>2 GTP = 3',3'-c-di-GMP + 2 diphosphate</text>
        <dbReference type="Rhea" id="RHEA:24898"/>
        <dbReference type="ChEBI" id="CHEBI:33019"/>
        <dbReference type="ChEBI" id="CHEBI:37565"/>
        <dbReference type="ChEBI" id="CHEBI:58805"/>
        <dbReference type="EC" id="2.7.7.65"/>
    </reaction>
</comment>
<dbReference type="FunFam" id="3.30.70.270:FF:000001">
    <property type="entry name" value="Diguanylate cyclase domain protein"/>
    <property type="match status" value="1"/>
</dbReference>
<dbReference type="InterPro" id="IPR029787">
    <property type="entry name" value="Nucleotide_cyclase"/>
</dbReference>
<dbReference type="Proteomes" id="UP000033220">
    <property type="component" value="Chromosome DSM 122"/>
</dbReference>
<dbReference type="KEGG" id="rpm:RSPPHO_01519"/>
<dbReference type="NCBIfam" id="TIGR00254">
    <property type="entry name" value="GGDEF"/>
    <property type="match status" value="1"/>
</dbReference>
<dbReference type="PANTHER" id="PTHR45138:SF9">
    <property type="entry name" value="DIGUANYLATE CYCLASE DGCM-RELATED"/>
    <property type="match status" value="1"/>
</dbReference>
<sequence>MIQGRSPPRNKRFPAALGIYGIMFAALAGAGLWLTVDLRDSRTRLLQERSDLALQKSQFMSQWFGTTLVAVDYVLRDIQEKLGPDDLPAPSPDRQRALGVWLQEKAASVPGVVGISVYGADCVFVAAADPHLIGFKSHQKICDTPDPALDQHSSIQYIPAEKSASRRPSILISRNNITADGTLQGGVLAAIDLSFTQSWISSIVIDPSEVVALVDGEGTLLARNPPLPTAIGRRAPLPPQPAFGRQRSSITFEATSPWDNRRRTYALSKIENIPMVLIVGFDLEGSLGEWERRAWQLAGGLLALVILAALALHAHLVAVRQREDLRILATTDALTGVANRRQFMTIGSHEVARARRYTATLAVFMVDIDHFKTINDTWGHPTGDRAIQALASTMAAVTRDLDVVGRLGGEEFAIILPETDAQGALILADRLRSTVEQQTTVLSTTAHPVRLTVSIGVTTLQPADTGFEDLLGRADKALYAAKAAGRNRVVSLSDPGPVLDPAQDGYQTR</sequence>
<dbReference type="AlphaFoldDB" id="H6SJI0"/>
<dbReference type="GO" id="GO:0005886">
    <property type="term" value="C:plasma membrane"/>
    <property type="evidence" value="ECO:0007669"/>
    <property type="project" value="TreeGrafter"/>
</dbReference>
<dbReference type="InterPro" id="IPR050469">
    <property type="entry name" value="Diguanylate_Cyclase"/>
</dbReference>
<dbReference type="CDD" id="cd01949">
    <property type="entry name" value="GGDEF"/>
    <property type="match status" value="1"/>
</dbReference>
<keyword evidence="3" id="KW-1133">Transmembrane helix</keyword>
<dbReference type="PROSITE" id="PS50887">
    <property type="entry name" value="GGDEF"/>
    <property type="match status" value="1"/>
</dbReference>
<evidence type="ECO:0000256" key="1">
    <source>
        <dbReference type="ARBA" id="ARBA00012528"/>
    </source>
</evidence>
<feature type="transmembrane region" description="Helical" evidence="3">
    <location>
        <begin position="297"/>
        <end position="318"/>
    </location>
</feature>
<dbReference type="SUPFAM" id="SSF55073">
    <property type="entry name" value="Nucleotide cyclase"/>
    <property type="match status" value="1"/>
</dbReference>
<dbReference type="PATRIC" id="fig|1150469.3.peg.1711"/>
<gene>
    <name evidence="5" type="ORF">RSPPHO_01519</name>
</gene>
<dbReference type="Gene3D" id="3.30.70.270">
    <property type="match status" value="1"/>
</dbReference>
<dbReference type="HOGENOM" id="CLU_000445_134_2_5"/>
<dbReference type="Pfam" id="PF00990">
    <property type="entry name" value="GGDEF"/>
    <property type="match status" value="1"/>
</dbReference>
<dbReference type="EC" id="2.7.7.65" evidence="1"/>
<feature type="domain" description="GGDEF" evidence="4">
    <location>
        <begin position="359"/>
        <end position="494"/>
    </location>
</feature>
<keyword evidence="3" id="KW-0812">Transmembrane</keyword>
<protein>
    <recommendedName>
        <fullName evidence="1">diguanylate cyclase</fullName>
        <ecNumber evidence="1">2.7.7.65</ecNumber>
    </recommendedName>
</protein>
<dbReference type="InterPro" id="IPR000160">
    <property type="entry name" value="GGDEF_dom"/>
</dbReference>
<feature type="transmembrane region" description="Helical" evidence="3">
    <location>
        <begin position="15"/>
        <end position="36"/>
    </location>
</feature>
<organism evidence="5 6">
    <name type="scientific">Pararhodospirillum photometricum DSM 122</name>
    <dbReference type="NCBI Taxonomy" id="1150469"/>
    <lineage>
        <taxon>Bacteria</taxon>
        <taxon>Pseudomonadati</taxon>
        <taxon>Pseudomonadota</taxon>
        <taxon>Alphaproteobacteria</taxon>
        <taxon>Rhodospirillales</taxon>
        <taxon>Rhodospirillaceae</taxon>
        <taxon>Pararhodospirillum</taxon>
    </lineage>
</organism>
<evidence type="ECO:0000313" key="6">
    <source>
        <dbReference type="Proteomes" id="UP000033220"/>
    </source>
</evidence>
<dbReference type="Gene3D" id="3.30.450.20">
    <property type="entry name" value="PAS domain"/>
    <property type="match status" value="2"/>
</dbReference>
<dbReference type="SMART" id="SM00267">
    <property type="entry name" value="GGDEF"/>
    <property type="match status" value="1"/>
</dbReference>
<dbReference type="PANTHER" id="PTHR45138">
    <property type="entry name" value="REGULATORY COMPONENTS OF SENSORY TRANSDUCTION SYSTEM"/>
    <property type="match status" value="1"/>
</dbReference>
<dbReference type="eggNOG" id="COG3706">
    <property type="taxonomic scope" value="Bacteria"/>
</dbReference>
<accession>H6SJI0</accession>
<name>H6SJI0_PARPM</name>
<dbReference type="STRING" id="1150469.RSPPHO_01519"/>
<dbReference type="InterPro" id="IPR043128">
    <property type="entry name" value="Rev_trsase/Diguanyl_cyclase"/>
</dbReference>
<dbReference type="OrthoDB" id="9812260at2"/>